<sequence length="143" mass="15719">MCIGPQGSENISGQATLCFNGDKSDFHGSITSQDASLYVISGVKCVNTGEEISDNADGIEHDEELYSPAFYNIRIFDCDIGEVYDLQRVRAWSGEFCTFNCKCLSFVPEKIYCGDRAAMMTKQLLGQKMDGSKVLVGNISVRC</sequence>
<name>A0AAV2RA99_MEGNR</name>
<gene>
    <name evidence="1" type="ORF">MNOR_LOCUS21133</name>
</gene>
<dbReference type="EMBL" id="CAXKWB010016808">
    <property type="protein sequence ID" value="CAL4117177.1"/>
    <property type="molecule type" value="Genomic_DNA"/>
</dbReference>
<dbReference type="Proteomes" id="UP001497623">
    <property type="component" value="Unassembled WGS sequence"/>
</dbReference>
<evidence type="ECO:0000313" key="1">
    <source>
        <dbReference type="EMBL" id="CAL4117177.1"/>
    </source>
</evidence>
<protein>
    <submittedName>
        <fullName evidence="1">Uncharacterized protein</fullName>
    </submittedName>
</protein>
<comment type="caution">
    <text evidence="1">The sequence shown here is derived from an EMBL/GenBank/DDBJ whole genome shotgun (WGS) entry which is preliminary data.</text>
</comment>
<evidence type="ECO:0000313" key="2">
    <source>
        <dbReference type="Proteomes" id="UP001497623"/>
    </source>
</evidence>
<keyword evidence="2" id="KW-1185">Reference proteome</keyword>
<reference evidence="1 2" key="1">
    <citation type="submission" date="2024-05" db="EMBL/GenBank/DDBJ databases">
        <authorList>
            <person name="Wallberg A."/>
        </authorList>
    </citation>
    <scope>NUCLEOTIDE SEQUENCE [LARGE SCALE GENOMIC DNA]</scope>
</reference>
<accession>A0AAV2RA99</accession>
<proteinExistence type="predicted"/>
<organism evidence="1 2">
    <name type="scientific">Meganyctiphanes norvegica</name>
    <name type="common">Northern krill</name>
    <name type="synonym">Thysanopoda norvegica</name>
    <dbReference type="NCBI Taxonomy" id="48144"/>
    <lineage>
        <taxon>Eukaryota</taxon>
        <taxon>Metazoa</taxon>
        <taxon>Ecdysozoa</taxon>
        <taxon>Arthropoda</taxon>
        <taxon>Crustacea</taxon>
        <taxon>Multicrustacea</taxon>
        <taxon>Malacostraca</taxon>
        <taxon>Eumalacostraca</taxon>
        <taxon>Eucarida</taxon>
        <taxon>Euphausiacea</taxon>
        <taxon>Euphausiidae</taxon>
        <taxon>Meganyctiphanes</taxon>
    </lineage>
</organism>
<dbReference type="AlphaFoldDB" id="A0AAV2RA99"/>